<keyword evidence="3" id="KW-1185">Reference proteome</keyword>
<feature type="region of interest" description="Disordered" evidence="1">
    <location>
        <begin position="20"/>
        <end position="65"/>
    </location>
</feature>
<name>A0A9W9XCP1_9EURO</name>
<dbReference type="Proteomes" id="UP001148312">
    <property type="component" value="Unassembled WGS sequence"/>
</dbReference>
<comment type="caution">
    <text evidence="2">The sequence shown here is derived from an EMBL/GenBank/DDBJ whole genome shotgun (WGS) entry which is preliminary data.</text>
</comment>
<reference evidence="2" key="2">
    <citation type="journal article" date="2023" name="IMA Fungus">
        <title>Comparative genomic study of the Penicillium genus elucidates a diverse pangenome and 15 lateral gene transfer events.</title>
        <authorList>
            <person name="Petersen C."/>
            <person name="Sorensen T."/>
            <person name="Nielsen M.R."/>
            <person name="Sondergaard T.E."/>
            <person name="Sorensen J.L."/>
            <person name="Fitzpatrick D.A."/>
            <person name="Frisvad J.C."/>
            <person name="Nielsen K.L."/>
        </authorList>
    </citation>
    <scope>NUCLEOTIDE SEQUENCE</scope>
    <source>
        <strain evidence="2">IBT 30728</strain>
    </source>
</reference>
<feature type="compositionally biased region" description="Basic residues" evidence="1">
    <location>
        <begin position="41"/>
        <end position="57"/>
    </location>
</feature>
<gene>
    <name evidence="2" type="ORF">N7539_003636</name>
</gene>
<reference evidence="2" key="1">
    <citation type="submission" date="2022-12" db="EMBL/GenBank/DDBJ databases">
        <authorList>
            <person name="Petersen C."/>
        </authorList>
    </citation>
    <scope>NUCLEOTIDE SEQUENCE</scope>
    <source>
        <strain evidence="2">IBT 30728</strain>
    </source>
</reference>
<protein>
    <submittedName>
        <fullName evidence="2">Uncharacterized protein</fullName>
    </submittedName>
</protein>
<sequence>MISESPLKMDLELSMGQAQYLPKGRGRGGRVPQVIWSWVDKKKKKKKKKKKIKKRQRKEGDASVE</sequence>
<dbReference type="EMBL" id="JAPWDQ010000004">
    <property type="protein sequence ID" value="KAJ5488746.1"/>
    <property type="molecule type" value="Genomic_DNA"/>
</dbReference>
<dbReference type="GeneID" id="81623487"/>
<dbReference type="AlphaFoldDB" id="A0A9W9XCP1"/>
<evidence type="ECO:0000313" key="3">
    <source>
        <dbReference type="Proteomes" id="UP001148312"/>
    </source>
</evidence>
<evidence type="ECO:0000256" key="1">
    <source>
        <dbReference type="SAM" id="MobiDB-lite"/>
    </source>
</evidence>
<evidence type="ECO:0000313" key="2">
    <source>
        <dbReference type="EMBL" id="KAJ5488746.1"/>
    </source>
</evidence>
<accession>A0A9W9XCP1</accession>
<dbReference type="RefSeq" id="XP_056790779.1">
    <property type="nucleotide sequence ID" value="XM_056933238.1"/>
</dbReference>
<organism evidence="2 3">
    <name type="scientific">Penicillium diatomitis</name>
    <dbReference type="NCBI Taxonomy" id="2819901"/>
    <lineage>
        <taxon>Eukaryota</taxon>
        <taxon>Fungi</taxon>
        <taxon>Dikarya</taxon>
        <taxon>Ascomycota</taxon>
        <taxon>Pezizomycotina</taxon>
        <taxon>Eurotiomycetes</taxon>
        <taxon>Eurotiomycetidae</taxon>
        <taxon>Eurotiales</taxon>
        <taxon>Aspergillaceae</taxon>
        <taxon>Penicillium</taxon>
    </lineage>
</organism>
<proteinExistence type="predicted"/>